<comment type="catalytic activity">
    <reaction evidence="9 10">
        <text>XTP + H2O = XMP + diphosphate + H(+)</text>
        <dbReference type="Rhea" id="RHEA:28610"/>
        <dbReference type="ChEBI" id="CHEBI:15377"/>
        <dbReference type="ChEBI" id="CHEBI:15378"/>
        <dbReference type="ChEBI" id="CHEBI:33019"/>
        <dbReference type="ChEBI" id="CHEBI:57464"/>
        <dbReference type="ChEBI" id="CHEBI:61314"/>
        <dbReference type="EC" id="3.6.1.66"/>
    </reaction>
</comment>
<dbReference type="GO" id="GO:0017111">
    <property type="term" value="F:ribonucleoside triphosphate phosphatase activity"/>
    <property type="evidence" value="ECO:0007669"/>
    <property type="project" value="InterPro"/>
</dbReference>
<dbReference type="KEGG" id="nall:PP769_14240"/>
<dbReference type="InterPro" id="IPR020922">
    <property type="entry name" value="dITP/XTP_pyrophosphatase"/>
</dbReference>
<name>A0AA96G9W0_9BACT</name>
<dbReference type="Proteomes" id="UP001302719">
    <property type="component" value="Chromosome"/>
</dbReference>
<dbReference type="EC" id="3.6.1.66" evidence="10"/>
<evidence type="ECO:0000256" key="10">
    <source>
        <dbReference type="HAMAP-Rule" id="MF_01405"/>
    </source>
</evidence>
<dbReference type="GO" id="GO:0009146">
    <property type="term" value="P:purine nucleoside triphosphate catabolic process"/>
    <property type="evidence" value="ECO:0007669"/>
    <property type="project" value="UniProtKB-UniRule"/>
</dbReference>
<dbReference type="NCBIfam" id="TIGR00042">
    <property type="entry name" value="RdgB/HAM1 family non-canonical purine NTP pyrophosphatase"/>
    <property type="match status" value="1"/>
</dbReference>
<evidence type="ECO:0000256" key="8">
    <source>
        <dbReference type="ARBA" id="ARBA00051875"/>
    </source>
</evidence>
<keyword evidence="6 10" id="KW-0460">Magnesium</keyword>
<feature type="active site" description="Proton acceptor" evidence="10">
    <location>
        <position position="72"/>
    </location>
</feature>
<dbReference type="GO" id="GO:0046872">
    <property type="term" value="F:metal ion binding"/>
    <property type="evidence" value="ECO:0007669"/>
    <property type="project" value="UniProtKB-KW"/>
</dbReference>
<comment type="function">
    <text evidence="10">Pyrophosphatase that catalyzes the hydrolysis of nucleoside triphosphates to their monophosphate derivatives, with a high preference for the non-canonical purine nucleotides XTP (xanthosine triphosphate), dITP (deoxyinosine triphosphate) and ITP. Seems to function as a house-cleaning enzyme that removes non-canonical purine nucleotides from the nucleotide pool, thus preventing their incorporation into DNA/RNA and avoiding chromosomal lesions.</text>
</comment>
<dbReference type="FunFam" id="3.90.950.10:FF:000001">
    <property type="entry name" value="dITP/XTP pyrophosphatase"/>
    <property type="match status" value="1"/>
</dbReference>
<dbReference type="GO" id="GO:0009117">
    <property type="term" value="P:nucleotide metabolic process"/>
    <property type="evidence" value="ECO:0007669"/>
    <property type="project" value="UniProtKB-KW"/>
</dbReference>
<protein>
    <recommendedName>
        <fullName evidence="10">dITP/XTP pyrophosphatase</fullName>
        <ecNumber evidence="10">3.6.1.66</ecNumber>
    </recommendedName>
    <alternativeName>
        <fullName evidence="10">Non-canonical purine NTP pyrophosphatase</fullName>
    </alternativeName>
    <alternativeName>
        <fullName evidence="10">Non-standard purine NTP pyrophosphatase</fullName>
    </alternativeName>
    <alternativeName>
        <fullName evidence="10">Nucleoside-triphosphate diphosphatase</fullName>
    </alternativeName>
    <alternativeName>
        <fullName evidence="10">Nucleoside-triphosphate pyrophosphatase</fullName>
        <shortName evidence="10">NTPase</shortName>
    </alternativeName>
</protein>
<dbReference type="HAMAP" id="MF_01405">
    <property type="entry name" value="Non_canon_purine_NTPase"/>
    <property type="match status" value="1"/>
</dbReference>
<comment type="cofactor">
    <cofactor evidence="10">
        <name>Mg(2+)</name>
        <dbReference type="ChEBI" id="CHEBI:18420"/>
    </cofactor>
    <text evidence="10">Binds 1 Mg(2+) ion per subunit.</text>
</comment>
<organism evidence="12 13">
    <name type="scientific">Candidatus Nitrospira allomarina</name>
    <dbReference type="NCBI Taxonomy" id="3020900"/>
    <lineage>
        <taxon>Bacteria</taxon>
        <taxon>Pseudomonadati</taxon>
        <taxon>Nitrospirota</taxon>
        <taxon>Nitrospiria</taxon>
        <taxon>Nitrospirales</taxon>
        <taxon>Nitrospiraceae</taxon>
        <taxon>Nitrospira</taxon>
    </lineage>
</organism>
<evidence type="ECO:0000313" key="13">
    <source>
        <dbReference type="Proteomes" id="UP001302719"/>
    </source>
</evidence>
<comment type="caution">
    <text evidence="10">Lacks conserved residue(s) required for the propagation of feature annotation.</text>
</comment>
<dbReference type="EMBL" id="CP116967">
    <property type="protein sequence ID" value="WNM57127.1"/>
    <property type="molecule type" value="Genomic_DNA"/>
</dbReference>
<dbReference type="NCBIfam" id="NF011397">
    <property type="entry name" value="PRK14822.1"/>
    <property type="match status" value="1"/>
</dbReference>
<dbReference type="GO" id="GO:0005829">
    <property type="term" value="C:cytosol"/>
    <property type="evidence" value="ECO:0007669"/>
    <property type="project" value="TreeGrafter"/>
</dbReference>
<evidence type="ECO:0000256" key="6">
    <source>
        <dbReference type="ARBA" id="ARBA00022842"/>
    </source>
</evidence>
<dbReference type="Gene3D" id="3.90.950.10">
    <property type="match status" value="1"/>
</dbReference>
<evidence type="ECO:0000256" key="4">
    <source>
        <dbReference type="ARBA" id="ARBA00022741"/>
    </source>
</evidence>
<reference evidence="12 13" key="1">
    <citation type="submission" date="2023-01" db="EMBL/GenBank/DDBJ databases">
        <title>Cultivation and genomic characterization of new, ubiquitous marine nitrite-oxidizing bacteria from the Nitrospirales.</title>
        <authorList>
            <person name="Mueller A.J."/>
            <person name="Daebeler A."/>
            <person name="Herbold C.W."/>
            <person name="Kirkegaard R.H."/>
            <person name="Daims H."/>
        </authorList>
    </citation>
    <scope>NUCLEOTIDE SEQUENCE [LARGE SCALE GENOMIC DNA]</scope>
    <source>
        <strain evidence="12 13">VA</strain>
    </source>
</reference>
<evidence type="ECO:0000256" key="9">
    <source>
        <dbReference type="ARBA" id="ARBA00052017"/>
    </source>
</evidence>
<feature type="binding site" evidence="10">
    <location>
        <begin position="10"/>
        <end position="15"/>
    </location>
    <ligand>
        <name>substrate</name>
    </ligand>
</feature>
<dbReference type="GO" id="GO:0036222">
    <property type="term" value="F:XTP diphosphatase activity"/>
    <property type="evidence" value="ECO:0007669"/>
    <property type="project" value="UniProtKB-UniRule"/>
</dbReference>
<accession>A0AA96G9W0</accession>
<dbReference type="GO" id="GO:0036220">
    <property type="term" value="F:ITP diphosphatase activity"/>
    <property type="evidence" value="ECO:0007669"/>
    <property type="project" value="UniProtKB-UniRule"/>
</dbReference>
<evidence type="ECO:0000256" key="1">
    <source>
        <dbReference type="ARBA" id="ARBA00008023"/>
    </source>
</evidence>
<proteinExistence type="inferred from homology"/>
<feature type="binding site" evidence="10">
    <location>
        <begin position="155"/>
        <end position="158"/>
    </location>
    <ligand>
        <name>substrate</name>
    </ligand>
</feature>
<dbReference type="GO" id="GO:0035870">
    <property type="term" value="F:dITP diphosphatase activity"/>
    <property type="evidence" value="ECO:0007669"/>
    <property type="project" value="UniProtKB-UniRule"/>
</dbReference>
<keyword evidence="7 10" id="KW-0546">Nucleotide metabolism</keyword>
<dbReference type="AlphaFoldDB" id="A0AA96G9W0"/>
<evidence type="ECO:0000256" key="2">
    <source>
        <dbReference type="ARBA" id="ARBA00011738"/>
    </source>
</evidence>
<dbReference type="InterPro" id="IPR002637">
    <property type="entry name" value="RdgB/HAM1"/>
</dbReference>
<dbReference type="Pfam" id="PF01725">
    <property type="entry name" value="Ham1p_like"/>
    <property type="match status" value="1"/>
</dbReference>
<dbReference type="SUPFAM" id="SSF52972">
    <property type="entry name" value="ITPase-like"/>
    <property type="match status" value="1"/>
</dbReference>
<keyword evidence="3 10" id="KW-0479">Metal-binding</keyword>
<dbReference type="GO" id="GO:0000166">
    <property type="term" value="F:nucleotide binding"/>
    <property type="evidence" value="ECO:0007669"/>
    <property type="project" value="UniProtKB-KW"/>
</dbReference>
<dbReference type="RefSeq" id="WP_312641260.1">
    <property type="nucleotide sequence ID" value="NZ_CP116967.1"/>
</dbReference>
<feature type="binding site" evidence="10">
    <location>
        <position position="178"/>
    </location>
    <ligand>
        <name>substrate</name>
    </ligand>
</feature>
<keyword evidence="5 10" id="KW-0378">Hydrolase</keyword>
<keyword evidence="4 10" id="KW-0547">Nucleotide-binding</keyword>
<dbReference type="PANTHER" id="PTHR11067">
    <property type="entry name" value="INOSINE TRIPHOSPHATE PYROPHOSPHATASE/HAM1 PROTEIN"/>
    <property type="match status" value="1"/>
</dbReference>
<keyword evidence="13" id="KW-1185">Reference proteome</keyword>
<evidence type="ECO:0000256" key="3">
    <source>
        <dbReference type="ARBA" id="ARBA00022723"/>
    </source>
</evidence>
<feature type="binding site" evidence="10">
    <location>
        <position position="72"/>
    </location>
    <ligand>
        <name>Mg(2+)</name>
        <dbReference type="ChEBI" id="CHEBI:18420"/>
    </ligand>
</feature>
<dbReference type="PANTHER" id="PTHR11067:SF9">
    <property type="entry name" value="INOSINE TRIPHOSPHATE PYROPHOSPHATASE"/>
    <property type="match status" value="1"/>
</dbReference>
<gene>
    <name evidence="12" type="ORF">PP769_14240</name>
</gene>
<comment type="catalytic activity">
    <reaction evidence="8 10">
        <text>dITP + H2O = dIMP + diphosphate + H(+)</text>
        <dbReference type="Rhea" id="RHEA:28342"/>
        <dbReference type="ChEBI" id="CHEBI:15377"/>
        <dbReference type="ChEBI" id="CHEBI:15378"/>
        <dbReference type="ChEBI" id="CHEBI:33019"/>
        <dbReference type="ChEBI" id="CHEBI:61194"/>
        <dbReference type="ChEBI" id="CHEBI:61382"/>
        <dbReference type="EC" id="3.6.1.66"/>
    </reaction>
</comment>
<comment type="catalytic activity">
    <reaction evidence="10">
        <text>ITP + H2O = IMP + diphosphate + H(+)</text>
        <dbReference type="Rhea" id="RHEA:29399"/>
        <dbReference type="ChEBI" id="CHEBI:15377"/>
        <dbReference type="ChEBI" id="CHEBI:15378"/>
        <dbReference type="ChEBI" id="CHEBI:33019"/>
        <dbReference type="ChEBI" id="CHEBI:58053"/>
        <dbReference type="ChEBI" id="CHEBI:61402"/>
        <dbReference type="EC" id="3.6.1.66"/>
    </reaction>
</comment>
<comment type="similarity">
    <text evidence="1 10 11">Belongs to the HAM1 NTPase family.</text>
</comment>
<dbReference type="CDD" id="cd00515">
    <property type="entry name" value="HAM1"/>
    <property type="match status" value="1"/>
</dbReference>
<evidence type="ECO:0000256" key="5">
    <source>
        <dbReference type="ARBA" id="ARBA00022801"/>
    </source>
</evidence>
<feature type="binding site" evidence="10">
    <location>
        <begin position="183"/>
        <end position="184"/>
    </location>
    <ligand>
        <name>substrate</name>
    </ligand>
</feature>
<feature type="binding site" evidence="10">
    <location>
        <position position="73"/>
    </location>
    <ligand>
        <name>substrate</name>
    </ligand>
</feature>
<dbReference type="InterPro" id="IPR029001">
    <property type="entry name" value="ITPase-like_fam"/>
</dbReference>
<comment type="subunit">
    <text evidence="2 10">Homodimer.</text>
</comment>
<evidence type="ECO:0000256" key="7">
    <source>
        <dbReference type="ARBA" id="ARBA00023080"/>
    </source>
</evidence>
<sequence length="211" mass="22889">MVIDSLVLATGNRHKVEEIQSILNDVGIPMLTLNEFPDFPAVNEDGLTCQANAVKKAVATAKYTGHWALADDTGLEVDALQGRPGVYAARYAGEHATYEDNCQKLLQELHGVPSDQRTARFITVVALANPDGETETVEGVLEGIITQEFHGTGGFGYDPVFYVPQLGKTLAEMTFAEKNRISHRAQAVTNAKSLLTTHRHLAQESGRSAAR</sequence>
<evidence type="ECO:0000313" key="12">
    <source>
        <dbReference type="EMBL" id="WNM57127.1"/>
    </source>
</evidence>
<evidence type="ECO:0000256" key="11">
    <source>
        <dbReference type="RuleBase" id="RU003781"/>
    </source>
</evidence>